<dbReference type="PANTHER" id="PTHR45717">
    <property type="entry name" value="OS12G0527900 PROTEIN"/>
    <property type="match status" value="1"/>
</dbReference>
<dbReference type="Gene3D" id="1.25.40.10">
    <property type="entry name" value="Tetratricopeptide repeat domain"/>
    <property type="match status" value="1"/>
</dbReference>
<reference evidence="3" key="2">
    <citation type="submission" date="2015-06" db="UniProtKB">
        <authorList>
            <consortium name="EnsemblPlants"/>
        </authorList>
    </citation>
    <scope>IDENTIFICATION</scope>
</reference>
<evidence type="ECO:0000256" key="1">
    <source>
        <dbReference type="ARBA" id="ARBA00007626"/>
    </source>
</evidence>
<dbReference type="STRING" id="109376.A0A0D2ZPW8"/>
<dbReference type="Pfam" id="PF01535">
    <property type="entry name" value="PPR"/>
    <property type="match status" value="2"/>
</dbReference>
<evidence type="ECO:0000313" key="4">
    <source>
        <dbReference type="Proteomes" id="UP000032141"/>
    </source>
</evidence>
<dbReference type="InterPro" id="IPR002885">
    <property type="entry name" value="PPR_rpt"/>
</dbReference>
<evidence type="ECO:0000256" key="2">
    <source>
        <dbReference type="ARBA" id="ARBA00022737"/>
    </source>
</evidence>
<reference evidence="3" key="1">
    <citation type="journal article" date="2014" name="Genome Biol.">
        <title>Transcriptome and methylome profiling reveals relics of genome dominance in the mesopolyploid Brassica oleracea.</title>
        <authorList>
            <person name="Parkin I.A."/>
            <person name="Koh C."/>
            <person name="Tang H."/>
            <person name="Robinson S.J."/>
            <person name="Kagale S."/>
            <person name="Clarke W.E."/>
            <person name="Town C.D."/>
            <person name="Nixon J."/>
            <person name="Krishnakumar V."/>
            <person name="Bidwell S.L."/>
            <person name="Denoeud F."/>
            <person name="Belcram H."/>
            <person name="Links M.G."/>
            <person name="Just J."/>
            <person name="Clarke C."/>
            <person name="Bender T."/>
            <person name="Huebert T."/>
            <person name="Mason A.S."/>
            <person name="Pires J.C."/>
            <person name="Barker G."/>
            <person name="Moore J."/>
            <person name="Walley P.G."/>
            <person name="Manoli S."/>
            <person name="Batley J."/>
            <person name="Edwards D."/>
            <person name="Nelson M.N."/>
            <person name="Wang X."/>
            <person name="Paterson A.H."/>
            <person name="King G."/>
            <person name="Bancroft I."/>
            <person name="Chalhoub B."/>
            <person name="Sharpe A.G."/>
        </authorList>
    </citation>
    <scope>NUCLEOTIDE SEQUENCE [LARGE SCALE GENOMIC DNA]</scope>
    <source>
        <strain evidence="3">cv. TO1000</strain>
    </source>
</reference>
<dbReference type="Proteomes" id="UP000032141">
    <property type="component" value="Unassembled WGS sequence"/>
</dbReference>
<proteinExistence type="inferred from homology"/>
<dbReference type="eggNOG" id="KOG4197">
    <property type="taxonomic scope" value="Eukaryota"/>
</dbReference>
<protein>
    <recommendedName>
        <fullName evidence="5">Pentacotripeptide-repeat region of PRORP domain-containing protein</fullName>
    </recommendedName>
</protein>
<keyword evidence="4" id="KW-1185">Reference proteome</keyword>
<keyword evidence="2" id="KW-0677">Repeat</keyword>
<comment type="similarity">
    <text evidence="1">Belongs to the PPR family. P subfamily.</text>
</comment>
<dbReference type="Gramene" id="Bo00579s150.1">
    <property type="protein sequence ID" value="Bo00579s150.1"/>
    <property type="gene ID" value="Bo00579s150"/>
</dbReference>
<organism evidence="3 4">
    <name type="scientific">Brassica oleracea var. oleracea</name>
    <dbReference type="NCBI Taxonomy" id="109376"/>
    <lineage>
        <taxon>Eukaryota</taxon>
        <taxon>Viridiplantae</taxon>
        <taxon>Streptophyta</taxon>
        <taxon>Embryophyta</taxon>
        <taxon>Tracheophyta</taxon>
        <taxon>Spermatophyta</taxon>
        <taxon>Magnoliopsida</taxon>
        <taxon>eudicotyledons</taxon>
        <taxon>Gunneridae</taxon>
        <taxon>Pentapetalae</taxon>
        <taxon>rosids</taxon>
        <taxon>malvids</taxon>
        <taxon>Brassicales</taxon>
        <taxon>Brassicaceae</taxon>
        <taxon>Brassiceae</taxon>
        <taxon>Brassica</taxon>
    </lineage>
</organism>
<evidence type="ECO:0000313" key="3">
    <source>
        <dbReference type="EnsemblPlants" id="Bo00579s150.1"/>
    </source>
</evidence>
<sequence length="267" mass="30023">MRELGLLMKPSSFNSMFSFHSQRNMVEQFLREMEENNVAPDSLMVNKVLRIYAADSNVEAMETFRKKWSGEEGIKLERETMAAVAKAYSKAGSIEKAIEMYGGVEGSKREVYRLWNECKKKEKEKLEDGWLSLWNECMTNEKLEDYWYKTVIASLLKLDDVEGAEKVYGEWKTVGPNLDLRIPETLTVLPLKGDFEFPRFPNKPSFSTSAIYLTSFSPLSPQLLLTLAPPIPLNPSAADSTISEQTVALATVVTNVLNTSAAASSKP</sequence>
<dbReference type="GO" id="GO:0005739">
    <property type="term" value="C:mitochondrion"/>
    <property type="evidence" value="ECO:0007669"/>
    <property type="project" value="TreeGrafter"/>
</dbReference>
<evidence type="ECO:0008006" key="5">
    <source>
        <dbReference type="Google" id="ProtNLM"/>
    </source>
</evidence>
<dbReference type="PANTHER" id="PTHR45717:SF18">
    <property type="entry name" value="PENTACOTRIPEPTIDE-REPEAT REGION OF PRORP DOMAIN-CONTAINING PROTEIN"/>
    <property type="match status" value="1"/>
</dbReference>
<dbReference type="AlphaFoldDB" id="A0A0D2ZPW8"/>
<dbReference type="InterPro" id="IPR011990">
    <property type="entry name" value="TPR-like_helical_dom_sf"/>
</dbReference>
<accession>A0A0D2ZPW8</accession>
<dbReference type="EnsemblPlants" id="Bo00579s150.1">
    <property type="protein sequence ID" value="Bo00579s150.1"/>
    <property type="gene ID" value="Bo00579s150"/>
</dbReference>
<name>A0A0D2ZPW8_BRAOL</name>
<dbReference type="HOGENOM" id="CLU_1043324_0_0_1"/>
<dbReference type="GO" id="GO:0003729">
    <property type="term" value="F:mRNA binding"/>
    <property type="evidence" value="ECO:0007669"/>
    <property type="project" value="UniProtKB-ARBA"/>
</dbReference>